<dbReference type="InterPro" id="IPR013783">
    <property type="entry name" value="Ig-like_fold"/>
</dbReference>
<feature type="domain" description="IPT/TIG" evidence="2">
    <location>
        <begin position="168"/>
        <end position="250"/>
    </location>
</feature>
<organism evidence="3 4">
    <name type="scientific">Actinoplanes palleronii</name>
    <dbReference type="NCBI Taxonomy" id="113570"/>
    <lineage>
        <taxon>Bacteria</taxon>
        <taxon>Bacillati</taxon>
        <taxon>Actinomycetota</taxon>
        <taxon>Actinomycetes</taxon>
        <taxon>Micromonosporales</taxon>
        <taxon>Micromonosporaceae</taxon>
        <taxon>Actinoplanes</taxon>
    </lineage>
</organism>
<name>A0ABQ4BHK4_9ACTN</name>
<dbReference type="Pfam" id="PF01833">
    <property type="entry name" value="TIG"/>
    <property type="match status" value="1"/>
</dbReference>
<gene>
    <name evidence="3" type="ORF">Apa02nite_062670</name>
</gene>
<reference evidence="3 4" key="1">
    <citation type="submission" date="2021-01" db="EMBL/GenBank/DDBJ databases">
        <title>Whole genome shotgun sequence of Actinoplanes palleronii NBRC 14916.</title>
        <authorList>
            <person name="Komaki H."/>
            <person name="Tamura T."/>
        </authorList>
    </citation>
    <scope>NUCLEOTIDE SEQUENCE [LARGE SCALE GENOMIC DNA]</scope>
    <source>
        <strain evidence="3 4">NBRC 14916</strain>
    </source>
</reference>
<feature type="chain" id="PRO_5045480907" description="IPT/TIG domain-containing protein" evidence="1">
    <location>
        <begin position="36"/>
        <end position="533"/>
    </location>
</feature>
<protein>
    <recommendedName>
        <fullName evidence="2">IPT/TIG domain-containing protein</fullName>
    </recommendedName>
</protein>
<dbReference type="InterPro" id="IPR014756">
    <property type="entry name" value="Ig_E-set"/>
</dbReference>
<comment type="caution">
    <text evidence="3">The sequence shown here is derived from an EMBL/GenBank/DDBJ whole genome shotgun (WGS) entry which is preliminary data.</text>
</comment>
<proteinExistence type="predicted"/>
<dbReference type="Proteomes" id="UP000624709">
    <property type="component" value="Unassembled WGS sequence"/>
</dbReference>
<dbReference type="EMBL" id="BOMS01000099">
    <property type="protein sequence ID" value="GIE70159.1"/>
    <property type="molecule type" value="Genomic_DNA"/>
</dbReference>
<dbReference type="PROSITE" id="PS51318">
    <property type="entry name" value="TAT"/>
    <property type="match status" value="1"/>
</dbReference>
<dbReference type="Gene3D" id="2.60.40.10">
    <property type="entry name" value="Immunoglobulins"/>
    <property type="match status" value="1"/>
</dbReference>
<evidence type="ECO:0000313" key="4">
    <source>
        <dbReference type="Proteomes" id="UP000624709"/>
    </source>
</evidence>
<accession>A0ABQ4BHK4</accession>
<dbReference type="InterPro" id="IPR002909">
    <property type="entry name" value="IPT_dom"/>
</dbReference>
<sequence>MQMEKASSRRRKALQFGAVVGVTAAAVLSANPAMAAVEVATVSPSSGPSAGGNTVTLSVATLSDPAQSFIQGSTAVTLESAATCSTSLTAAPSFPLVAPAAVTVVSATKLAFTVPSGATTTGGISAANDYNVCAYSAPGAVPGASTAAWTLIGKAEAGGGTYHVGATPTITGITPRAAGTQGGGTLIISGTGLDSSGTWSLGGTTVTPTVNGAFTLATVAIPAHAAGGPFALVHTKSEGGTATYPAAFTYAAGLNVTPNTASNTRTRTDVSVTGTNFSSINFTTSTGKTPDDANGHVYLVKGNYDPAKTGLVKANPQTTECLNVMPISDSELLCSLYLAGGGYSMSTARTVSATVTGTTLTAALGAFGPADVGMLVTGPTTITAGTFITSIIDPTKVMLSKAPTAAIATATNIVLSPSRTFADATLTASSTALTSGGTAAFAASDVGRPISGTGIPAGTTISAVGSATGATLSQAATASASGTYVIGAAPLIEVPTGVYTVTVVNSGAVDAQNTPAYQRSVINSGSTFTVAEF</sequence>
<evidence type="ECO:0000256" key="1">
    <source>
        <dbReference type="SAM" id="SignalP"/>
    </source>
</evidence>
<evidence type="ECO:0000313" key="3">
    <source>
        <dbReference type="EMBL" id="GIE70159.1"/>
    </source>
</evidence>
<dbReference type="SUPFAM" id="SSF81296">
    <property type="entry name" value="E set domains"/>
    <property type="match status" value="1"/>
</dbReference>
<keyword evidence="4" id="KW-1185">Reference proteome</keyword>
<feature type="signal peptide" evidence="1">
    <location>
        <begin position="1"/>
        <end position="35"/>
    </location>
</feature>
<evidence type="ECO:0000259" key="2">
    <source>
        <dbReference type="Pfam" id="PF01833"/>
    </source>
</evidence>
<dbReference type="InterPro" id="IPR006311">
    <property type="entry name" value="TAT_signal"/>
</dbReference>
<keyword evidence="1" id="KW-0732">Signal</keyword>